<dbReference type="STRING" id="396014.BF93_05535"/>
<keyword evidence="6" id="KW-1185">Reference proteome</keyword>
<evidence type="ECO:0000256" key="1">
    <source>
        <dbReference type="ARBA" id="ARBA00022679"/>
    </source>
</evidence>
<name>Z9JXJ9_9MICO</name>
<evidence type="ECO:0000313" key="5">
    <source>
        <dbReference type="EMBL" id="EWS82506.1"/>
    </source>
</evidence>
<sequence length="244" mass="26115">MTRRPPERRAGVVIDLAQLVLRPLSRLLAPPTWIGAENLSVQGAAIACGNHAGPWDAIAYGHLLQAHGIAPRFLAKSSLFAVPVLGALLRSSRQIPVARGSARTADALSAAEAALGRGELIMLFPEGTYTRDPDGWPMRARLGAARLALRSGAPLIPIACAGSREFWRPRAALPRPRRPLTLQVGEPFAVVRAPGESEKQAAERVTAELMARITAMLAGIRGEQPPAAVHDPRGDHHRPEEGRP</sequence>
<dbReference type="SMART" id="SM00563">
    <property type="entry name" value="PlsC"/>
    <property type="match status" value="1"/>
</dbReference>
<dbReference type="HOGENOM" id="CLU_027938_4_1_11"/>
<feature type="region of interest" description="Disordered" evidence="3">
    <location>
        <begin position="220"/>
        <end position="244"/>
    </location>
</feature>
<evidence type="ECO:0000256" key="3">
    <source>
        <dbReference type="SAM" id="MobiDB-lite"/>
    </source>
</evidence>
<keyword evidence="1 5" id="KW-0808">Transferase</keyword>
<dbReference type="InterPro" id="IPR002123">
    <property type="entry name" value="Plipid/glycerol_acylTrfase"/>
</dbReference>
<accession>Z9JXJ9</accession>
<dbReference type="SUPFAM" id="SSF69593">
    <property type="entry name" value="Glycerol-3-phosphate (1)-acyltransferase"/>
    <property type="match status" value="1"/>
</dbReference>
<dbReference type="Proteomes" id="UP000023067">
    <property type="component" value="Unassembled WGS sequence"/>
</dbReference>
<protein>
    <submittedName>
        <fullName evidence="5">Glycerol acyltransferase</fullName>
    </submittedName>
</protein>
<dbReference type="CDD" id="cd07989">
    <property type="entry name" value="LPLAT_AGPAT-like"/>
    <property type="match status" value="1"/>
</dbReference>
<dbReference type="PANTHER" id="PTHR10434:SF55">
    <property type="entry name" value="POSSIBLE ACYLTRANSFERASE"/>
    <property type="match status" value="1"/>
</dbReference>
<keyword evidence="2 5" id="KW-0012">Acyltransferase</keyword>
<dbReference type="GO" id="GO:0005886">
    <property type="term" value="C:plasma membrane"/>
    <property type="evidence" value="ECO:0007669"/>
    <property type="project" value="TreeGrafter"/>
</dbReference>
<feature type="domain" description="Phospholipid/glycerol acyltransferase" evidence="4">
    <location>
        <begin position="45"/>
        <end position="163"/>
    </location>
</feature>
<reference evidence="5 6" key="1">
    <citation type="submission" date="2014-02" db="EMBL/GenBank/DDBJ databases">
        <title>Genome sequence of Brachybacterium phenoliresistens strain W13A50.</title>
        <authorList>
            <person name="Wang X."/>
        </authorList>
    </citation>
    <scope>NUCLEOTIDE SEQUENCE [LARGE SCALE GENOMIC DNA]</scope>
    <source>
        <strain evidence="5 6">W13A50</strain>
    </source>
</reference>
<gene>
    <name evidence="5" type="ORF">BF93_05535</name>
</gene>
<dbReference type="GO" id="GO:0006654">
    <property type="term" value="P:phosphatidic acid biosynthetic process"/>
    <property type="evidence" value="ECO:0007669"/>
    <property type="project" value="TreeGrafter"/>
</dbReference>
<dbReference type="eggNOG" id="COG0204">
    <property type="taxonomic scope" value="Bacteria"/>
</dbReference>
<dbReference type="OrthoDB" id="9806008at2"/>
<evidence type="ECO:0000259" key="4">
    <source>
        <dbReference type="SMART" id="SM00563"/>
    </source>
</evidence>
<dbReference type="EMBL" id="JDYK01000002">
    <property type="protein sequence ID" value="EWS82506.1"/>
    <property type="molecule type" value="Genomic_DNA"/>
</dbReference>
<comment type="caution">
    <text evidence="5">The sequence shown here is derived from an EMBL/GenBank/DDBJ whole genome shotgun (WGS) entry which is preliminary data.</text>
</comment>
<dbReference type="AlphaFoldDB" id="Z9JXJ9"/>
<organism evidence="5 6">
    <name type="scientific">Brachybacterium phenoliresistens</name>
    <dbReference type="NCBI Taxonomy" id="396014"/>
    <lineage>
        <taxon>Bacteria</taxon>
        <taxon>Bacillati</taxon>
        <taxon>Actinomycetota</taxon>
        <taxon>Actinomycetes</taxon>
        <taxon>Micrococcales</taxon>
        <taxon>Dermabacteraceae</taxon>
        <taxon>Brachybacterium</taxon>
    </lineage>
</organism>
<dbReference type="RefSeq" id="WP_038370011.1">
    <property type="nucleotide sequence ID" value="NZ_BAAAOW010000001.1"/>
</dbReference>
<feature type="compositionally biased region" description="Basic and acidic residues" evidence="3">
    <location>
        <begin position="230"/>
        <end position="244"/>
    </location>
</feature>
<evidence type="ECO:0000313" key="6">
    <source>
        <dbReference type="Proteomes" id="UP000023067"/>
    </source>
</evidence>
<dbReference type="PATRIC" id="fig|396014.3.peg.106"/>
<dbReference type="Pfam" id="PF01553">
    <property type="entry name" value="Acyltransferase"/>
    <property type="match status" value="1"/>
</dbReference>
<dbReference type="PANTHER" id="PTHR10434">
    <property type="entry name" value="1-ACYL-SN-GLYCEROL-3-PHOSPHATE ACYLTRANSFERASE"/>
    <property type="match status" value="1"/>
</dbReference>
<evidence type="ECO:0000256" key="2">
    <source>
        <dbReference type="ARBA" id="ARBA00023315"/>
    </source>
</evidence>
<dbReference type="GO" id="GO:0003841">
    <property type="term" value="F:1-acylglycerol-3-phosphate O-acyltransferase activity"/>
    <property type="evidence" value="ECO:0007669"/>
    <property type="project" value="TreeGrafter"/>
</dbReference>
<proteinExistence type="predicted"/>